<comment type="caution">
    <text evidence="2">The sequence shown here is derived from an EMBL/GenBank/DDBJ whole genome shotgun (WGS) entry which is preliminary data.</text>
</comment>
<dbReference type="RefSeq" id="WP_123925540.1">
    <property type="nucleotide sequence ID" value="NZ_JBPSDP010000012.1"/>
</dbReference>
<keyword evidence="1" id="KW-0472">Membrane</keyword>
<reference evidence="2 3" key="1">
    <citation type="submission" date="2018-11" db="EMBL/GenBank/DDBJ databases">
        <title>Draft genome sequence of Gordonia sp. RS15-1S isolated from rice stems.</title>
        <authorList>
            <person name="Muangham S."/>
        </authorList>
    </citation>
    <scope>NUCLEOTIDE SEQUENCE [LARGE SCALE GENOMIC DNA]</scope>
    <source>
        <strain evidence="2 3">RS15-1S</strain>
    </source>
</reference>
<evidence type="ECO:0000313" key="2">
    <source>
        <dbReference type="EMBL" id="RPA65762.1"/>
    </source>
</evidence>
<sequence>MIHSLTLWVLLSIVLPLASLSFLVAATNAPQRAGGRITVFSLVALVCAVGTCVAIGMAVAS</sequence>
<accession>A0A3N4GSG9</accession>
<evidence type="ECO:0000313" key="3">
    <source>
        <dbReference type="Proteomes" id="UP000267536"/>
    </source>
</evidence>
<protein>
    <submittedName>
        <fullName evidence="2">Uncharacterized protein</fullName>
    </submittedName>
</protein>
<proteinExistence type="predicted"/>
<name>A0A3N4GSG9_9ACTN</name>
<dbReference type="EMBL" id="RKMH01000002">
    <property type="protein sequence ID" value="RPA65762.1"/>
    <property type="molecule type" value="Genomic_DNA"/>
</dbReference>
<keyword evidence="3" id="KW-1185">Reference proteome</keyword>
<feature type="transmembrane region" description="Helical" evidence="1">
    <location>
        <begin position="6"/>
        <end position="25"/>
    </location>
</feature>
<organism evidence="2 3">
    <name type="scientific">Gordonia oryzae</name>
    <dbReference type="NCBI Taxonomy" id="2487349"/>
    <lineage>
        <taxon>Bacteria</taxon>
        <taxon>Bacillati</taxon>
        <taxon>Actinomycetota</taxon>
        <taxon>Actinomycetes</taxon>
        <taxon>Mycobacteriales</taxon>
        <taxon>Gordoniaceae</taxon>
        <taxon>Gordonia</taxon>
    </lineage>
</organism>
<keyword evidence="1" id="KW-0812">Transmembrane</keyword>
<evidence type="ECO:0000256" key="1">
    <source>
        <dbReference type="SAM" id="Phobius"/>
    </source>
</evidence>
<dbReference type="Proteomes" id="UP000267536">
    <property type="component" value="Unassembled WGS sequence"/>
</dbReference>
<keyword evidence="1" id="KW-1133">Transmembrane helix</keyword>
<gene>
    <name evidence="2" type="ORF">EF294_03225</name>
</gene>
<feature type="transmembrane region" description="Helical" evidence="1">
    <location>
        <begin position="37"/>
        <end position="60"/>
    </location>
</feature>
<dbReference type="AlphaFoldDB" id="A0A3N4GSG9"/>